<gene>
    <name evidence="8" type="ORF">Fcan01_26182</name>
</gene>
<dbReference type="PANTHER" id="PTHR43806:SF67">
    <property type="entry name" value="EGF-LIKE DOMAIN-CONTAINING PROTEIN"/>
    <property type="match status" value="1"/>
</dbReference>
<feature type="transmembrane region" description="Helical" evidence="6">
    <location>
        <begin position="135"/>
        <end position="153"/>
    </location>
</feature>
<dbReference type="EMBL" id="LNIX01000041">
    <property type="protein sequence ID" value="OXA39093.1"/>
    <property type="molecule type" value="Genomic_DNA"/>
</dbReference>
<dbReference type="Pfam" id="PF00082">
    <property type="entry name" value="Peptidase_S8"/>
    <property type="match status" value="1"/>
</dbReference>
<dbReference type="PROSITE" id="PS51892">
    <property type="entry name" value="SUBTILASE"/>
    <property type="match status" value="1"/>
</dbReference>
<evidence type="ECO:0000313" key="8">
    <source>
        <dbReference type="EMBL" id="OXA39093.1"/>
    </source>
</evidence>
<dbReference type="PROSITE" id="PS00138">
    <property type="entry name" value="SUBTILASE_SER"/>
    <property type="match status" value="1"/>
</dbReference>
<keyword evidence="6" id="KW-0472">Membrane</keyword>
<dbReference type="GO" id="GO:0004252">
    <property type="term" value="F:serine-type endopeptidase activity"/>
    <property type="evidence" value="ECO:0007669"/>
    <property type="project" value="UniProtKB-UniRule"/>
</dbReference>
<evidence type="ECO:0000256" key="5">
    <source>
        <dbReference type="PROSITE-ProRule" id="PRU01240"/>
    </source>
</evidence>
<name>A0A226D1P3_FOLCA</name>
<evidence type="ECO:0000256" key="2">
    <source>
        <dbReference type="ARBA" id="ARBA00022670"/>
    </source>
</evidence>
<feature type="transmembrane region" description="Helical" evidence="6">
    <location>
        <begin position="51"/>
        <end position="75"/>
    </location>
</feature>
<keyword evidence="2 5" id="KW-0645">Protease</keyword>
<dbReference type="InterPro" id="IPR036852">
    <property type="entry name" value="Peptidase_S8/S53_dom_sf"/>
</dbReference>
<feature type="active site" description="Charge relay system" evidence="5">
    <location>
        <position position="230"/>
    </location>
</feature>
<dbReference type="InterPro" id="IPR050131">
    <property type="entry name" value="Peptidase_S8_subtilisin-like"/>
</dbReference>
<dbReference type="Gene3D" id="3.40.50.200">
    <property type="entry name" value="Peptidase S8/S53 domain"/>
    <property type="match status" value="1"/>
</dbReference>
<keyword evidence="6" id="KW-1133">Transmembrane helix</keyword>
<dbReference type="OrthoDB" id="1740355at2759"/>
<dbReference type="Proteomes" id="UP000198287">
    <property type="component" value="Unassembled WGS sequence"/>
</dbReference>
<evidence type="ECO:0000256" key="3">
    <source>
        <dbReference type="ARBA" id="ARBA00022801"/>
    </source>
</evidence>
<dbReference type="SUPFAM" id="SSF52743">
    <property type="entry name" value="Subtilisin-like"/>
    <property type="match status" value="1"/>
</dbReference>
<comment type="similarity">
    <text evidence="1 5">Belongs to the peptidase S8 family.</text>
</comment>
<sequence length="500" mass="54019">MKALPRTVWEALDVLERLEGHLWKSPSNWNSQTQRFEYTAPSPYNQIGWKFAFLCSVFEVVACGLLVTLQLYGIIYMSIFYLLIVVVSGQLVALSIALELGSIYWTTTISVVLHEMKNAEEISSKCSSSRSRMDALALTFIFHFSVVLPYLVIPAANDLKAIQTLGSLPIGVFNIREQLIARVEPVDASVTPSSSQTSAIPAIQWGVEKIGAPAVWARTKGEGIVVANIDTGVFGGHESLRDNYGGKWYDATGESNLTTPNDGNRHGTSTMGMLCGRPKGIGVAPNVKWIACKAIGANGGGSEGNMKKCAQWIFQQRPHVVSNSWVFGRGATNFNDIISSWRAVGIIPVFAIGNEGDRCRSAGSPGDQTNVISVGSTRSNDTLSTFSARGFAVNGAIKPEVTAPGEEIYTAWYSQNDKPYLYYVTSGTSSATPHVAGAIALMLSANPSWTFDQVFNALTRTADRPPVDAKDLACGNTTTSNYPNNGYGFGRINVQRALGM</sequence>
<protein>
    <submittedName>
        <fullName evidence="8">Bacillopeptidase F</fullName>
    </submittedName>
</protein>
<accession>A0A226D1P3</accession>
<feature type="domain" description="Peptidase S8/S53" evidence="7">
    <location>
        <begin position="221"/>
        <end position="490"/>
    </location>
</feature>
<feature type="active site" description="Charge relay system" evidence="5">
    <location>
        <position position="429"/>
    </location>
</feature>
<dbReference type="InterPro" id="IPR000209">
    <property type="entry name" value="Peptidase_S8/S53_dom"/>
</dbReference>
<reference evidence="8 9" key="1">
    <citation type="submission" date="2015-12" db="EMBL/GenBank/DDBJ databases">
        <title>The genome of Folsomia candida.</title>
        <authorList>
            <person name="Faddeeva A."/>
            <person name="Derks M.F."/>
            <person name="Anvar Y."/>
            <person name="Smit S."/>
            <person name="Van Straalen N."/>
            <person name="Roelofs D."/>
        </authorList>
    </citation>
    <scope>NUCLEOTIDE SEQUENCE [LARGE SCALE GENOMIC DNA]</scope>
    <source>
        <strain evidence="8 9">VU population</strain>
        <tissue evidence="8">Whole body</tissue>
    </source>
</reference>
<dbReference type="AlphaFoldDB" id="A0A226D1P3"/>
<proteinExistence type="inferred from homology"/>
<organism evidence="8 9">
    <name type="scientific">Folsomia candida</name>
    <name type="common">Springtail</name>
    <dbReference type="NCBI Taxonomy" id="158441"/>
    <lineage>
        <taxon>Eukaryota</taxon>
        <taxon>Metazoa</taxon>
        <taxon>Ecdysozoa</taxon>
        <taxon>Arthropoda</taxon>
        <taxon>Hexapoda</taxon>
        <taxon>Collembola</taxon>
        <taxon>Entomobryomorpha</taxon>
        <taxon>Isotomoidea</taxon>
        <taxon>Isotomidae</taxon>
        <taxon>Proisotominae</taxon>
        <taxon>Folsomia</taxon>
    </lineage>
</organism>
<evidence type="ECO:0000259" key="7">
    <source>
        <dbReference type="Pfam" id="PF00082"/>
    </source>
</evidence>
<dbReference type="GO" id="GO:0006508">
    <property type="term" value="P:proteolysis"/>
    <property type="evidence" value="ECO:0007669"/>
    <property type="project" value="UniProtKB-KW"/>
</dbReference>
<dbReference type="InterPro" id="IPR015500">
    <property type="entry name" value="Peptidase_S8_subtilisin-rel"/>
</dbReference>
<keyword evidence="9" id="KW-1185">Reference proteome</keyword>
<dbReference type="InterPro" id="IPR023828">
    <property type="entry name" value="Peptidase_S8_Ser-AS"/>
</dbReference>
<keyword evidence="3 5" id="KW-0378">Hydrolase</keyword>
<feature type="transmembrane region" description="Helical" evidence="6">
    <location>
        <begin position="81"/>
        <end position="114"/>
    </location>
</feature>
<evidence type="ECO:0000256" key="4">
    <source>
        <dbReference type="ARBA" id="ARBA00022825"/>
    </source>
</evidence>
<evidence type="ECO:0000256" key="1">
    <source>
        <dbReference type="ARBA" id="ARBA00011073"/>
    </source>
</evidence>
<keyword evidence="4 5" id="KW-0720">Serine protease</keyword>
<keyword evidence="6" id="KW-0812">Transmembrane</keyword>
<dbReference type="PANTHER" id="PTHR43806">
    <property type="entry name" value="PEPTIDASE S8"/>
    <property type="match status" value="1"/>
</dbReference>
<dbReference type="PRINTS" id="PR00723">
    <property type="entry name" value="SUBTILISIN"/>
</dbReference>
<comment type="caution">
    <text evidence="8">The sequence shown here is derived from an EMBL/GenBank/DDBJ whole genome shotgun (WGS) entry which is preliminary data.</text>
</comment>
<evidence type="ECO:0000256" key="6">
    <source>
        <dbReference type="SAM" id="Phobius"/>
    </source>
</evidence>
<feature type="active site" description="Charge relay system" evidence="5">
    <location>
        <position position="266"/>
    </location>
</feature>
<evidence type="ECO:0000313" key="9">
    <source>
        <dbReference type="Proteomes" id="UP000198287"/>
    </source>
</evidence>